<feature type="compositionally biased region" description="Polar residues" evidence="6">
    <location>
        <begin position="127"/>
        <end position="140"/>
    </location>
</feature>
<keyword evidence="3" id="KW-0645">Protease</keyword>
<dbReference type="Gene3D" id="3.40.50.1820">
    <property type="entry name" value="alpha/beta hydrolase"/>
    <property type="match status" value="1"/>
</dbReference>
<comment type="similarity">
    <text evidence="1">Belongs to the peptidase S10 family.</text>
</comment>
<dbReference type="InterPro" id="IPR001563">
    <property type="entry name" value="Peptidase_S10"/>
</dbReference>
<feature type="transmembrane region" description="Helical" evidence="7">
    <location>
        <begin position="156"/>
        <end position="177"/>
    </location>
</feature>
<evidence type="ECO:0000256" key="2">
    <source>
        <dbReference type="ARBA" id="ARBA00022645"/>
    </source>
</evidence>
<organism evidence="8 9">
    <name type="scientific">Candida boidinii</name>
    <name type="common">Yeast</name>
    <dbReference type="NCBI Taxonomy" id="5477"/>
    <lineage>
        <taxon>Eukaryota</taxon>
        <taxon>Fungi</taxon>
        <taxon>Dikarya</taxon>
        <taxon>Ascomycota</taxon>
        <taxon>Saccharomycotina</taxon>
        <taxon>Pichiomycetes</taxon>
        <taxon>Pichiales</taxon>
        <taxon>Pichiaceae</taxon>
        <taxon>Ogataea</taxon>
        <taxon>Ogataea/Candida clade</taxon>
    </lineage>
</organism>
<evidence type="ECO:0000256" key="7">
    <source>
        <dbReference type="SAM" id="Phobius"/>
    </source>
</evidence>
<keyword evidence="7" id="KW-0812">Transmembrane</keyword>
<gene>
    <name evidence="8" type="ORF">Cboi02_000628100</name>
</gene>
<sequence length="341" mass="38074">MLIDELKWNDQKGFTDEKIFSNWVYDGEFVGEITSESNLTYIKIFNSSHMVPFDLPDVSRGLFDIISNTFQYSNISDTNIIKTPVYDIGNREYYFDDKTEDDYLYTIQNSTDVLGNVGSDNNKTTFYQGETNGEVTNGESESVDHDNNNNNSTTNIAFKAFEILIVAILIYGLFYLYKVYTSRPSSILSPKSGAIGFGKFVKSTRNNKKKTVHWSDELVDYVETEANVSSDSTNNAGGVSLNYANSKVNTIDENLQDISQGYSNIDNNNNEGNMLGKVLTKLGYNGGSGASTSKKSYSKIQDEENAIELDDQFIVESDDEFGSRDHHNDYSGNNASSSSSK</sequence>
<evidence type="ECO:0000313" key="8">
    <source>
        <dbReference type="EMBL" id="GME79992.1"/>
    </source>
</evidence>
<keyword evidence="5" id="KW-0325">Glycoprotein</keyword>
<feature type="region of interest" description="Disordered" evidence="6">
    <location>
        <begin position="308"/>
        <end position="341"/>
    </location>
</feature>
<dbReference type="AlphaFoldDB" id="A0A9W6TAJ5"/>
<dbReference type="SUPFAM" id="SSF53474">
    <property type="entry name" value="alpha/beta-Hydrolases"/>
    <property type="match status" value="1"/>
</dbReference>
<feature type="region of interest" description="Disordered" evidence="6">
    <location>
        <begin position="127"/>
        <end position="149"/>
    </location>
</feature>
<feature type="compositionally biased region" description="Acidic residues" evidence="6">
    <location>
        <begin position="308"/>
        <end position="320"/>
    </location>
</feature>
<dbReference type="EMBL" id="BSXN01003802">
    <property type="protein sequence ID" value="GME79992.1"/>
    <property type="molecule type" value="Genomic_DNA"/>
</dbReference>
<accession>A0A9W6TAJ5</accession>
<evidence type="ECO:0000256" key="6">
    <source>
        <dbReference type="SAM" id="MobiDB-lite"/>
    </source>
</evidence>
<keyword evidence="7" id="KW-0472">Membrane</keyword>
<keyword evidence="7" id="KW-1133">Transmembrane helix</keyword>
<evidence type="ECO:0000256" key="1">
    <source>
        <dbReference type="ARBA" id="ARBA00009431"/>
    </source>
</evidence>
<evidence type="ECO:0000256" key="4">
    <source>
        <dbReference type="ARBA" id="ARBA00022801"/>
    </source>
</evidence>
<evidence type="ECO:0000256" key="3">
    <source>
        <dbReference type="ARBA" id="ARBA00022670"/>
    </source>
</evidence>
<keyword evidence="2" id="KW-0121">Carboxypeptidase</keyword>
<keyword evidence="4" id="KW-0378">Hydrolase</keyword>
<evidence type="ECO:0000256" key="5">
    <source>
        <dbReference type="ARBA" id="ARBA00023180"/>
    </source>
</evidence>
<dbReference type="InterPro" id="IPR033124">
    <property type="entry name" value="Ser_caboxypep_his_AS"/>
</dbReference>
<protein>
    <submittedName>
        <fullName evidence="8">Unnamed protein product</fullName>
    </submittedName>
</protein>
<dbReference type="GO" id="GO:0004185">
    <property type="term" value="F:serine-type carboxypeptidase activity"/>
    <property type="evidence" value="ECO:0007669"/>
    <property type="project" value="InterPro"/>
</dbReference>
<dbReference type="GO" id="GO:0006508">
    <property type="term" value="P:proteolysis"/>
    <property type="evidence" value="ECO:0007669"/>
    <property type="project" value="UniProtKB-KW"/>
</dbReference>
<keyword evidence="9" id="KW-1185">Reference proteome</keyword>
<dbReference type="InterPro" id="IPR029058">
    <property type="entry name" value="AB_hydrolase_fold"/>
</dbReference>
<dbReference type="PROSITE" id="PS00560">
    <property type="entry name" value="CARBOXYPEPT_SER_HIS"/>
    <property type="match status" value="1"/>
</dbReference>
<reference evidence="8" key="1">
    <citation type="submission" date="2023-04" db="EMBL/GenBank/DDBJ databases">
        <title>Candida boidinii NBRC 10035.</title>
        <authorList>
            <person name="Ichikawa N."/>
            <person name="Sato H."/>
            <person name="Tonouchi N."/>
        </authorList>
    </citation>
    <scope>NUCLEOTIDE SEQUENCE</scope>
    <source>
        <strain evidence="8">NBRC 10035</strain>
    </source>
</reference>
<name>A0A9W6TAJ5_CANBO</name>
<dbReference type="Pfam" id="PF00450">
    <property type="entry name" value="Peptidase_S10"/>
    <property type="match status" value="1"/>
</dbReference>
<evidence type="ECO:0000313" key="9">
    <source>
        <dbReference type="Proteomes" id="UP001165120"/>
    </source>
</evidence>
<comment type="caution">
    <text evidence="8">The sequence shown here is derived from an EMBL/GenBank/DDBJ whole genome shotgun (WGS) entry which is preliminary data.</text>
</comment>
<dbReference type="Proteomes" id="UP001165120">
    <property type="component" value="Unassembled WGS sequence"/>
</dbReference>
<proteinExistence type="inferred from homology"/>